<sequence>MQVRMNTNVAQKIQCKLAVAVAVDSILSLKLQRTLYNAGFISKVRQGLAKFSSNHVLEADRAGSHSLQQKRSTQKTHYRSAAVPTAS</sequence>
<accession>A0A8S1BC72</accession>
<dbReference type="EMBL" id="CADEBC010000586">
    <property type="protein sequence ID" value="CAB3256483.1"/>
    <property type="molecule type" value="Genomic_DNA"/>
</dbReference>
<evidence type="ECO:0000256" key="1">
    <source>
        <dbReference type="SAM" id="MobiDB-lite"/>
    </source>
</evidence>
<feature type="region of interest" description="Disordered" evidence="1">
    <location>
        <begin position="61"/>
        <end position="87"/>
    </location>
</feature>
<dbReference type="AlphaFoldDB" id="A0A8S1BC72"/>
<proteinExistence type="predicted"/>
<evidence type="ECO:0000313" key="2">
    <source>
        <dbReference type="EMBL" id="CAB3256483.1"/>
    </source>
</evidence>
<comment type="caution">
    <text evidence="2">The sequence shown here is derived from an EMBL/GenBank/DDBJ whole genome shotgun (WGS) entry which is preliminary data.</text>
</comment>
<dbReference type="Proteomes" id="UP000494106">
    <property type="component" value="Unassembled WGS sequence"/>
</dbReference>
<gene>
    <name evidence="2" type="ORF">APLA_LOCUS15453</name>
</gene>
<name>A0A8S1BC72_ARCPL</name>
<reference evidence="2 3" key="1">
    <citation type="submission" date="2020-04" db="EMBL/GenBank/DDBJ databases">
        <authorList>
            <person name="Wallbank WR R."/>
            <person name="Pardo Diaz C."/>
            <person name="Kozak K."/>
            <person name="Martin S."/>
            <person name="Jiggins C."/>
            <person name="Moest M."/>
            <person name="Warren A I."/>
            <person name="Byers J.R.P. K."/>
            <person name="Montejo-Kovacevich G."/>
            <person name="Yen C E."/>
        </authorList>
    </citation>
    <scope>NUCLEOTIDE SEQUENCE [LARGE SCALE GENOMIC DNA]</scope>
</reference>
<keyword evidence="3" id="KW-1185">Reference proteome</keyword>
<organism evidence="2 3">
    <name type="scientific">Arctia plantaginis</name>
    <name type="common">Wood tiger moth</name>
    <name type="synonym">Phalaena plantaginis</name>
    <dbReference type="NCBI Taxonomy" id="874455"/>
    <lineage>
        <taxon>Eukaryota</taxon>
        <taxon>Metazoa</taxon>
        <taxon>Ecdysozoa</taxon>
        <taxon>Arthropoda</taxon>
        <taxon>Hexapoda</taxon>
        <taxon>Insecta</taxon>
        <taxon>Pterygota</taxon>
        <taxon>Neoptera</taxon>
        <taxon>Endopterygota</taxon>
        <taxon>Lepidoptera</taxon>
        <taxon>Glossata</taxon>
        <taxon>Ditrysia</taxon>
        <taxon>Noctuoidea</taxon>
        <taxon>Erebidae</taxon>
        <taxon>Arctiinae</taxon>
        <taxon>Arctia</taxon>
    </lineage>
</organism>
<protein>
    <submittedName>
        <fullName evidence="2">Uncharacterized protein</fullName>
    </submittedName>
</protein>
<evidence type="ECO:0000313" key="3">
    <source>
        <dbReference type="Proteomes" id="UP000494106"/>
    </source>
</evidence>